<dbReference type="PROSITE" id="PS50297">
    <property type="entry name" value="ANK_REP_REGION"/>
    <property type="match status" value="5"/>
</dbReference>
<dbReference type="EMBL" id="CADCXV010000862">
    <property type="protein sequence ID" value="CAB0037610.1"/>
    <property type="molecule type" value="Genomic_DNA"/>
</dbReference>
<gene>
    <name evidence="6" type="ORF">TBRA_LOCUS9431</name>
</gene>
<feature type="domain" description="Reverse transcriptase" evidence="5">
    <location>
        <begin position="883"/>
        <end position="1040"/>
    </location>
</feature>
<dbReference type="Pfam" id="PF12796">
    <property type="entry name" value="Ank_2"/>
    <property type="match status" value="2"/>
</dbReference>
<evidence type="ECO:0000256" key="4">
    <source>
        <dbReference type="SAM" id="MobiDB-lite"/>
    </source>
</evidence>
<dbReference type="Proteomes" id="UP000479190">
    <property type="component" value="Unassembled WGS sequence"/>
</dbReference>
<dbReference type="InterPro" id="IPR000477">
    <property type="entry name" value="RT_dom"/>
</dbReference>
<dbReference type="PROSITE" id="PS50088">
    <property type="entry name" value="ANK_REPEAT"/>
    <property type="match status" value="5"/>
</dbReference>
<protein>
    <recommendedName>
        <fullName evidence="5">Reverse transcriptase domain-containing protein</fullName>
    </recommendedName>
</protein>
<evidence type="ECO:0000256" key="2">
    <source>
        <dbReference type="ARBA" id="ARBA00023043"/>
    </source>
</evidence>
<feature type="repeat" description="ANK" evidence="3">
    <location>
        <begin position="35"/>
        <end position="67"/>
    </location>
</feature>
<keyword evidence="7" id="KW-1185">Reference proteome</keyword>
<dbReference type="PANTHER" id="PTHR24198">
    <property type="entry name" value="ANKYRIN REPEAT AND PROTEIN KINASE DOMAIN-CONTAINING PROTEIN"/>
    <property type="match status" value="1"/>
</dbReference>
<keyword evidence="1" id="KW-0677">Repeat</keyword>
<dbReference type="SUPFAM" id="SSF48403">
    <property type="entry name" value="Ankyrin repeat"/>
    <property type="match status" value="1"/>
</dbReference>
<dbReference type="GO" id="GO:0005737">
    <property type="term" value="C:cytoplasm"/>
    <property type="evidence" value="ECO:0007669"/>
    <property type="project" value="TreeGrafter"/>
</dbReference>
<dbReference type="SUPFAM" id="SSF56672">
    <property type="entry name" value="DNA/RNA polymerases"/>
    <property type="match status" value="1"/>
</dbReference>
<evidence type="ECO:0000256" key="3">
    <source>
        <dbReference type="PROSITE-ProRule" id="PRU00023"/>
    </source>
</evidence>
<keyword evidence="2 3" id="KW-0040">ANK repeat</keyword>
<evidence type="ECO:0000256" key="1">
    <source>
        <dbReference type="ARBA" id="ARBA00022737"/>
    </source>
</evidence>
<feature type="repeat" description="ANK" evidence="3">
    <location>
        <begin position="327"/>
        <end position="355"/>
    </location>
</feature>
<sequence length="1040" mass="118733">MNYTDESGLTHFQIACNWGCYSVVTEFLFFRHNPNDCFALHSALKGGHANVARLLLRHGAEPNLATEADGSTPLHVICRRDFRDSQHLVNFFLETSQDELRREVLIDAWNDKGKTPLHLALERDLQAVAESLLMNGANPNVASAAGMTPLHIICASRVDKFCFMEKFFAINDKMCQEVEVDARNNLGYTPLLLAFERMHYQAVEVLLRRGADPNVANDDEMTPLHFICGRIFGDVNMLIELSERYPLQLDAWDKWGNTPLHRAIEYGNIDMAEYLLRRGANPNSANKRGVTPTHLACGSINSQVLKLFFKVNDDIQNAVRVDARDNDGLTPLQWAVSKILPDVVDVILNRGADLSSFVFPTFDRFVECLKSLKMHYQMKLALASGLVAVVERLEERIRAGPQRRPDDHEIIRQCQSDLCIRERPSLHQLNSRYQQSDSRHHQPGVAVTDGQAPAAQQPSSPYLYQHRYIICRRSFKSNTIKSLNFGGYAYQLMRQLRENTIRRRNHCQCVELGLLFYYFNNISGSISRIKTNKKRNFLSFCARIQFFTGNTLLSYIQLLRGYNSYVDISLTCILLLCGYNSNVDRGYNVYKKPSSPVPALITNIFCVLSKSNTIKSLNFGGYAYQLMRQLRESLFIMWFSLLPPMASAQFALSATSCECGSRFRRYPVSLPIDAPPIASIIYSRPSRRRASQFSFQIPNLRDIFQTEEIDGAPSGEDSEETSTQEPIIAMAAIKTKLTKLKIIYWNARSFMQRKCELEQLLKEERPDILISVETWLKENHKRRDGPWTDHRAARFDDCTRQPPIKMEDIVIVEDTSPRIAEELLSIINEFRDCVAIDMSEIGCARGVEVEISEKPDATPVYCKPYKASSAEREKMREILAEWRKAGIVRDTSSPYASPVMLVKKKNGDSRPVVDFRRLNLQTQRVHFPLPDPDEHLAEIGDNNLFITIDLFHGYLQLPIAEKSRHKTAIITPDETAEFNRLIVGLSKRPAYFSKLIHRILQPLSKQVILFFLDDIFIASKSWTDLRPKLVAVLRPCARPN</sequence>
<proteinExistence type="predicted"/>
<dbReference type="PRINTS" id="PR01415">
    <property type="entry name" value="ANKYRIN"/>
</dbReference>
<feature type="region of interest" description="Disordered" evidence="4">
    <location>
        <begin position="430"/>
        <end position="459"/>
    </location>
</feature>
<dbReference type="InterPro" id="IPR043128">
    <property type="entry name" value="Rev_trsase/Diguanyl_cyclase"/>
</dbReference>
<evidence type="ECO:0000259" key="5">
    <source>
        <dbReference type="PROSITE" id="PS50878"/>
    </source>
</evidence>
<evidence type="ECO:0000313" key="7">
    <source>
        <dbReference type="Proteomes" id="UP000479190"/>
    </source>
</evidence>
<organism evidence="6 7">
    <name type="scientific">Trichogramma brassicae</name>
    <dbReference type="NCBI Taxonomy" id="86971"/>
    <lineage>
        <taxon>Eukaryota</taxon>
        <taxon>Metazoa</taxon>
        <taxon>Ecdysozoa</taxon>
        <taxon>Arthropoda</taxon>
        <taxon>Hexapoda</taxon>
        <taxon>Insecta</taxon>
        <taxon>Pterygota</taxon>
        <taxon>Neoptera</taxon>
        <taxon>Endopterygota</taxon>
        <taxon>Hymenoptera</taxon>
        <taxon>Apocrita</taxon>
        <taxon>Proctotrupomorpha</taxon>
        <taxon>Chalcidoidea</taxon>
        <taxon>Trichogrammatidae</taxon>
        <taxon>Trichogramma</taxon>
    </lineage>
</organism>
<dbReference type="InterPro" id="IPR043502">
    <property type="entry name" value="DNA/RNA_pol_sf"/>
</dbReference>
<dbReference type="InterPro" id="IPR036770">
    <property type="entry name" value="Ankyrin_rpt-contain_sf"/>
</dbReference>
<feature type="repeat" description="ANK" evidence="3">
    <location>
        <begin position="112"/>
        <end position="144"/>
    </location>
</feature>
<dbReference type="Pfam" id="PF00023">
    <property type="entry name" value="Ank"/>
    <property type="match status" value="1"/>
</dbReference>
<dbReference type="AlphaFoldDB" id="A0A6H5IHH6"/>
<dbReference type="PROSITE" id="PS50878">
    <property type="entry name" value="RT_POL"/>
    <property type="match status" value="1"/>
</dbReference>
<dbReference type="PANTHER" id="PTHR24198:SF165">
    <property type="entry name" value="ANKYRIN REPEAT-CONTAINING PROTEIN-RELATED"/>
    <property type="match status" value="1"/>
</dbReference>
<dbReference type="CDD" id="cd01647">
    <property type="entry name" value="RT_LTR"/>
    <property type="match status" value="1"/>
</dbReference>
<dbReference type="Pfam" id="PF00078">
    <property type="entry name" value="RVT_1"/>
    <property type="match status" value="1"/>
</dbReference>
<dbReference type="GO" id="GO:0071897">
    <property type="term" value="P:DNA biosynthetic process"/>
    <property type="evidence" value="ECO:0007669"/>
    <property type="project" value="UniProtKB-ARBA"/>
</dbReference>
<accession>A0A6H5IHH6</accession>
<feature type="repeat" description="ANK" evidence="3">
    <location>
        <begin position="186"/>
        <end position="218"/>
    </location>
</feature>
<dbReference type="Gene3D" id="1.25.40.20">
    <property type="entry name" value="Ankyrin repeat-containing domain"/>
    <property type="match status" value="2"/>
</dbReference>
<dbReference type="Gene3D" id="3.10.10.10">
    <property type="entry name" value="HIV Type 1 Reverse Transcriptase, subunit A, domain 1"/>
    <property type="match status" value="1"/>
</dbReference>
<dbReference type="InterPro" id="IPR002110">
    <property type="entry name" value="Ankyrin_rpt"/>
</dbReference>
<evidence type="ECO:0000313" key="6">
    <source>
        <dbReference type="EMBL" id="CAB0037610.1"/>
    </source>
</evidence>
<dbReference type="Gene3D" id="3.30.70.270">
    <property type="match status" value="1"/>
</dbReference>
<dbReference type="OrthoDB" id="20872at2759"/>
<name>A0A6H5IHH6_9HYME</name>
<dbReference type="SMART" id="SM00248">
    <property type="entry name" value="ANK"/>
    <property type="match status" value="9"/>
</dbReference>
<feature type="repeat" description="ANK" evidence="3">
    <location>
        <begin position="255"/>
        <end position="287"/>
    </location>
</feature>
<reference evidence="6 7" key="1">
    <citation type="submission" date="2020-02" db="EMBL/GenBank/DDBJ databases">
        <authorList>
            <person name="Ferguson B K."/>
        </authorList>
    </citation>
    <scope>NUCLEOTIDE SEQUENCE [LARGE SCALE GENOMIC DNA]</scope>
</reference>